<dbReference type="Gene3D" id="3.40.50.300">
    <property type="entry name" value="P-loop containing nucleotide triphosphate hydrolases"/>
    <property type="match status" value="1"/>
</dbReference>
<sequence length="541" mass="61301">MATENEVRARLLTDFEFYSRHCVKIRTKKGTIVPLVLNRVQKRFLKAIVKQQQTTGKVRFVVLKARQQGLSTVITAWQYWWLSQRKAQKGLVMAHETDSTITLFDMYKRVHDNCPARLRPHAKYSSRGEMQFDILDTGLRVATAGGRGVARGETLTTAHLSEVAFWPVAFANNNFNGLVQAIPEEPGTACFLESTANGMTGKFREMWVGADPNAPTHNGYEQFFSPWFESDEYREPAPADFVRTPEEEKMMVQFAPLLNSNDQLFWRRRKIALNGAALFKQEYPATPDEAFLSTGRPVFNPDYLNERISNPVTPIKRMAVEDVPGSPIGVLKEHPLGELFVYHDLDPSQNYVIGADVGMGLRASASVRKDSDPSVAQVLDGDLRQVAVWRGIVHPDYFAKVLMTLGYHYNSALVAPERNNHGLVTCVKLRDLEYPYIYTEVPEGTLEAQRDSISLGFFTSERTKPLIIDQLRAYDRDRDIEINDLQTLREMLTFIVTESGKMQAEEGEHDDCVLSMAIAAYVHDGKWKPVEVSQEHYTNAI</sequence>
<dbReference type="InterPro" id="IPR027417">
    <property type="entry name" value="P-loop_NTPase"/>
</dbReference>
<gene>
    <name evidence="1" type="ORF">HU230_19045</name>
</gene>
<accession>A0A973WQ72</accession>
<evidence type="ECO:0008006" key="2">
    <source>
        <dbReference type="Google" id="ProtNLM"/>
    </source>
</evidence>
<proteinExistence type="predicted"/>
<comment type="caution">
    <text evidence="1">The sequence shown here is derived from an EMBL/GenBank/DDBJ whole genome shotgun (WGS) entry which is preliminary data.</text>
</comment>
<name>A0A973WQ72_9BRAD</name>
<dbReference type="AlphaFoldDB" id="A0A973WQ72"/>
<evidence type="ECO:0000313" key="1">
    <source>
        <dbReference type="EMBL" id="NVL07802.1"/>
    </source>
</evidence>
<dbReference type="EMBL" id="JABWSX010000001">
    <property type="protein sequence ID" value="NVL07802.1"/>
    <property type="molecule type" value="Genomic_DNA"/>
</dbReference>
<protein>
    <recommendedName>
        <fullName evidence="2">Terminase</fullName>
    </recommendedName>
</protein>
<organism evidence="1">
    <name type="scientific">Bradyrhizobium quebecense</name>
    <dbReference type="NCBI Taxonomy" id="2748629"/>
    <lineage>
        <taxon>Bacteria</taxon>
        <taxon>Pseudomonadati</taxon>
        <taxon>Pseudomonadota</taxon>
        <taxon>Alphaproteobacteria</taxon>
        <taxon>Hyphomicrobiales</taxon>
        <taxon>Nitrobacteraceae</taxon>
        <taxon>Bradyrhizobium</taxon>
    </lineage>
</organism>
<reference evidence="1" key="1">
    <citation type="submission" date="2020-06" db="EMBL/GenBank/DDBJ databases">
        <title>Whole Genome Sequence of Bradyrhizobium sp. Strain 66S1MB.</title>
        <authorList>
            <person name="Bromfield E."/>
            <person name="Cloutier S."/>
        </authorList>
    </citation>
    <scope>NUCLEOTIDE SEQUENCE</scope>
    <source>
        <strain evidence="1">66S1MB</strain>
    </source>
</reference>
<dbReference type="RefSeq" id="WP_176531419.1">
    <property type="nucleotide sequence ID" value="NZ_CP088022.1"/>
</dbReference>
<dbReference type="Gene3D" id="3.30.420.240">
    <property type="match status" value="1"/>
</dbReference>